<keyword evidence="2" id="KW-1185">Reference proteome</keyword>
<reference evidence="1" key="1">
    <citation type="journal article" date="2017" name="Nature">
        <title>The sunflower genome provides insights into oil metabolism, flowering and Asterid evolution.</title>
        <authorList>
            <person name="Badouin H."/>
            <person name="Gouzy J."/>
            <person name="Grassa C.J."/>
            <person name="Murat F."/>
            <person name="Staton S.E."/>
            <person name="Cottret L."/>
            <person name="Lelandais-Briere C."/>
            <person name="Owens G.L."/>
            <person name="Carrere S."/>
            <person name="Mayjonade B."/>
            <person name="Legrand L."/>
            <person name="Gill N."/>
            <person name="Kane N.C."/>
            <person name="Bowers J.E."/>
            <person name="Hubner S."/>
            <person name="Bellec A."/>
            <person name="Berard A."/>
            <person name="Berges H."/>
            <person name="Blanchet N."/>
            <person name="Boniface M.C."/>
            <person name="Brunel D."/>
            <person name="Catrice O."/>
            <person name="Chaidir N."/>
            <person name="Claudel C."/>
            <person name="Donnadieu C."/>
            <person name="Faraut T."/>
            <person name="Fievet G."/>
            <person name="Helmstetter N."/>
            <person name="King M."/>
            <person name="Knapp S.J."/>
            <person name="Lai Z."/>
            <person name="Le Paslier M.C."/>
            <person name="Lippi Y."/>
            <person name="Lorenzon L."/>
            <person name="Mandel J.R."/>
            <person name="Marage G."/>
            <person name="Marchand G."/>
            <person name="Marquand E."/>
            <person name="Bret-Mestries E."/>
            <person name="Morien E."/>
            <person name="Nambeesan S."/>
            <person name="Nguyen T."/>
            <person name="Pegot-Espagnet P."/>
            <person name="Pouilly N."/>
            <person name="Raftis F."/>
            <person name="Sallet E."/>
            <person name="Schiex T."/>
            <person name="Thomas J."/>
            <person name="Vandecasteele C."/>
            <person name="Vares D."/>
            <person name="Vear F."/>
            <person name="Vautrin S."/>
            <person name="Crespi M."/>
            <person name="Mangin B."/>
            <person name="Burke J.M."/>
            <person name="Salse J."/>
            <person name="Munos S."/>
            <person name="Vincourt P."/>
            <person name="Rieseberg L.H."/>
            <person name="Langlade N.B."/>
        </authorList>
    </citation>
    <scope>NUCLEOTIDE SEQUENCE</scope>
    <source>
        <tissue evidence="1">Leaves</tissue>
    </source>
</reference>
<reference evidence="1" key="2">
    <citation type="submission" date="2020-06" db="EMBL/GenBank/DDBJ databases">
        <title>Helianthus annuus Genome sequencing and assembly Release 2.</title>
        <authorList>
            <person name="Gouzy J."/>
            <person name="Langlade N."/>
            <person name="Munos S."/>
        </authorList>
    </citation>
    <scope>NUCLEOTIDE SEQUENCE</scope>
    <source>
        <tissue evidence="1">Leaves</tissue>
    </source>
</reference>
<organism evidence="1 2">
    <name type="scientific">Helianthus annuus</name>
    <name type="common">Common sunflower</name>
    <dbReference type="NCBI Taxonomy" id="4232"/>
    <lineage>
        <taxon>Eukaryota</taxon>
        <taxon>Viridiplantae</taxon>
        <taxon>Streptophyta</taxon>
        <taxon>Embryophyta</taxon>
        <taxon>Tracheophyta</taxon>
        <taxon>Spermatophyta</taxon>
        <taxon>Magnoliopsida</taxon>
        <taxon>eudicotyledons</taxon>
        <taxon>Gunneridae</taxon>
        <taxon>Pentapetalae</taxon>
        <taxon>asterids</taxon>
        <taxon>campanulids</taxon>
        <taxon>Asterales</taxon>
        <taxon>Asteraceae</taxon>
        <taxon>Asteroideae</taxon>
        <taxon>Heliantheae alliance</taxon>
        <taxon>Heliantheae</taxon>
        <taxon>Helianthus</taxon>
    </lineage>
</organism>
<sequence length="48" mass="5898">MKLRCIEIRKQARLGKITSPDMIGLLWYSCNRWMKTRWKLFWLARVLS</sequence>
<evidence type="ECO:0000313" key="1">
    <source>
        <dbReference type="EMBL" id="KAF5819609.1"/>
    </source>
</evidence>
<dbReference type="Proteomes" id="UP000215914">
    <property type="component" value="Unassembled WGS sequence"/>
</dbReference>
<comment type="caution">
    <text evidence="1">The sequence shown here is derived from an EMBL/GenBank/DDBJ whole genome shotgun (WGS) entry which is preliminary data.</text>
</comment>
<name>A0A9K3JQX3_HELAN</name>
<proteinExistence type="predicted"/>
<accession>A0A9K3JQX3</accession>
<dbReference type="EMBL" id="MNCJ02000317">
    <property type="protein sequence ID" value="KAF5819609.1"/>
    <property type="molecule type" value="Genomic_DNA"/>
</dbReference>
<gene>
    <name evidence="1" type="ORF">HanXRQr2_Chr02g0079551</name>
</gene>
<dbReference type="Gramene" id="mRNA:HanXRQr2_Chr02g0079551">
    <property type="protein sequence ID" value="mRNA:HanXRQr2_Chr02g0079551"/>
    <property type="gene ID" value="HanXRQr2_Chr02g0079551"/>
</dbReference>
<evidence type="ECO:0000313" key="2">
    <source>
        <dbReference type="Proteomes" id="UP000215914"/>
    </source>
</evidence>
<dbReference type="AlphaFoldDB" id="A0A9K3JQX3"/>
<protein>
    <submittedName>
        <fullName evidence="1">Uncharacterized protein</fullName>
    </submittedName>
</protein>